<dbReference type="InterPro" id="IPR011701">
    <property type="entry name" value="MFS"/>
</dbReference>
<keyword evidence="6" id="KW-1185">Reference proteome</keyword>
<evidence type="ECO:0000256" key="3">
    <source>
        <dbReference type="SAM" id="Phobius"/>
    </source>
</evidence>
<gene>
    <name evidence="5" type="ORF">C8A05DRAFT_47846</name>
</gene>
<dbReference type="SUPFAM" id="SSF103473">
    <property type="entry name" value="MFS general substrate transporter"/>
    <property type="match status" value="1"/>
</dbReference>
<reference evidence="5" key="2">
    <citation type="submission" date="2023-05" db="EMBL/GenBank/DDBJ databases">
        <authorList>
            <consortium name="Lawrence Berkeley National Laboratory"/>
            <person name="Steindorff A."/>
            <person name="Hensen N."/>
            <person name="Bonometti L."/>
            <person name="Westerberg I."/>
            <person name="Brannstrom I.O."/>
            <person name="Guillou S."/>
            <person name="Cros-Aarteil S."/>
            <person name="Calhoun S."/>
            <person name="Haridas S."/>
            <person name="Kuo A."/>
            <person name="Mondo S."/>
            <person name="Pangilinan J."/>
            <person name="Riley R."/>
            <person name="Labutti K."/>
            <person name="Andreopoulos B."/>
            <person name="Lipzen A."/>
            <person name="Chen C."/>
            <person name="Yanf M."/>
            <person name="Daum C."/>
            <person name="Ng V."/>
            <person name="Clum A."/>
            <person name="Ohm R."/>
            <person name="Martin F."/>
            <person name="Silar P."/>
            <person name="Natvig D."/>
            <person name="Lalanne C."/>
            <person name="Gautier V."/>
            <person name="Ament-Velasquez S.L."/>
            <person name="Kruys A."/>
            <person name="Hutchinson M.I."/>
            <person name="Powell A.J."/>
            <person name="Barry K."/>
            <person name="Miller A.N."/>
            <person name="Grigoriev I.V."/>
            <person name="Debuchy R."/>
            <person name="Gladieux P."/>
            <person name="Thoren M.H."/>
            <person name="Johannesson H."/>
        </authorList>
    </citation>
    <scope>NUCLEOTIDE SEQUENCE</scope>
    <source>
        <strain evidence="5">CBS 103.79</strain>
    </source>
</reference>
<feature type="transmembrane region" description="Helical" evidence="3">
    <location>
        <begin position="171"/>
        <end position="192"/>
    </location>
</feature>
<keyword evidence="3" id="KW-0472">Membrane</keyword>
<feature type="region of interest" description="Disordered" evidence="2">
    <location>
        <begin position="1"/>
        <end position="77"/>
    </location>
</feature>
<feature type="transmembrane region" description="Helical" evidence="3">
    <location>
        <begin position="259"/>
        <end position="278"/>
    </location>
</feature>
<dbReference type="PROSITE" id="PS50850">
    <property type="entry name" value="MFS"/>
    <property type="match status" value="1"/>
</dbReference>
<feature type="transmembrane region" description="Helical" evidence="3">
    <location>
        <begin position="101"/>
        <end position="121"/>
    </location>
</feature>
<proteinExistence type="predicted"/>
<comment type="caution">
    <text evidence="5">The sequence shown here is derived from an EMBL/GenBank/DDBJ whole genome shotgun (WGS) entry which is preliminary data.</text>
</comment>
<sequence length="535" mass="57547">MSDDKTPPAQGVDQTLASIPAVDHESLEKETRPSDNDDETTTTTTTNNLSDGDNTPSQGESNHVDPPKGPSPPGKWATRLRRAWNWKPKPARYDPANPPEFTLWLNVLFGFASCFTVSNLYYNQPILNRIAETFEVSFERASSVATLMQAGYAGGLLLLCPLGDVFPRRPFIIALVAFTATMWLPLCLTPTFAPFQALSFLTGFTTVTPQLMLPLVGELAPPHRRASSLAVVVSGLSLGILAARTLSGILAAYTHWRNIYWLGFGLQWLVVGSLWVWLPDYPSKNPGGGYGGMLAGVGGLMVREPLLVQASAVAFLLSAVFTSFWTTLSFLLASPPFGYGSVVIGLFGLIGVVVIFAAPVYSRLVIDKVQPLVSAVMGLAVELVGVAVGTFTGSFTVAGPVVQAITIDLGSQFTQIGNRAAIYAIQPKAQNRVNTAYMVASFSGQLTGTAVGNRLYAQGGWVYSGSCSIAFIGFAIIVCLARGPRETGWIGWSGGWPIRRDDLRAAKAKPADVETPTEREPEEIELSNRKSLPRE</sequence>
<protein>
    <submittedName>
        <fullName evidence="5">Major facilitator superfamily domain-containing protein</fullName>
    </submittedName>
</protein>
<dbReference type="GO" id="GO:0016020">
    <property type="term" value="C:membrane"/>
    <property type="evidence" value="ECO:0007669"/>
    <property type="project" value="UniProtKB-SubCell"/>
</dbReference>
<comment type="subcellular location">
    <subcellularLocation>
        <location evidence="1">Membrane</location>
        <topology evidence="1">Multi-pass membrane protein</topology>
    </subcellularLocation>
</comment>
<dbReference type="EMBL" id="MU856118">
    <property type="protein sequence ID" value="KAK3897602.1"/>
    <property type="molecule type" value="Genomic_DNA"/>
</dbReference>
<feature type="region of interest" description="Disordered" evidence="2">
    <location>
        <begin position="507"/>
        <end position="535"/>
    </location>
</feature>
<reference evidence="5" key="1">
    <citation type="journal article" date="2023" name="Mol. Phylogenet. Evol.">
        <title>Genome-scale phylogeny and comparative genomics of the fungal order Sordariales.</title>
        <authorList>
            <person name="Hensen N."/>
            <person name="Bonometti L."/>
            <person name="Westerberg I."/>
            <person name="Brannstrom I.O."/>
            <person name="Guillou S."/>
            <person name="Cros-Aarteil S."/>
            <person name="Calhoun S."/>
            <person name="Haridas S."/>
            <person name="Kuo A."/>
            <person name="Mondo S."/>
            <person name="Pangilinan J."/>
            <person name="Riley R."/>
            <person name="LaButti K."/>
            <person name="Andreopoulos B."/>
            <person name="Lipzen A."/>
            <person name="Chen C."/>
            <person name="Yan M."/>
            <person name="Daum C."/>
            <person name="Ng V."/>
            <person name="Clum A."/>
            <person name="Steindorff A."/>
            <person name="Ohm R.A."/>
            <person name="Martin F."/>
            <person name="Silar P."/>
            <person name="Natvig D.O."/>
            <person name="Lalanne C."/>
            <person name="Gautier V."/>
            <person name="Ament-Velasquez S.L."/>
            <person name="Kruys A."/>
            <person name="Hutchinson M.I."/>
            <person name="Powell A.J."/>
            <person name="Barry K."/>
            <person name="Miller A.N."/>
            <person name="Grigoriev I.V."/>
            <person name="Debuchy R."/>
            <person name="Gladieux P."/>
            <person name="Hiltunen Thoren M."/>
            <person name="Johannesson H."/>
        </authorList>
    </citation>
    <scope>NUCLEOTIDE SEQUENCE</scope>
    <source>
        <strain evidence="5">CBS 103.79</strain>
    </source>
</reference>
<evidence type="ECO:0000313" key="5">
    <source>
        <dbReference type="EMBL" id="KAK3897602.1"/>
    </source>
</evidence>
<dbReference type="AlphaFoldDB" id="A0AAN6RNH3"/>
<feature type="transmembrane region" description="Helical" evidence="3">
    <location>
        <begin position="337"/>
        <end position="360"/>
    </location>
</feature>
<feature type="compositionally biased region" description="Low complexity" evidence="2">
    <location>
        <begin position="41"/>
        <end position="55"/>
    </location>
</feature>
<dbReference type="InterPro" id="IPR020846">
    <property type="entry name" value="MFS_dom"/>
</dbReference>
<feature type="transmembrane region" description="Helical" evidence="3">
    <location>
        <begin position="306"/>
        <end position="325"/>
    </location>
</feature>
<evidence type="ECO:0000256" key="1">
    <source>
        <dbReference type="ARBA" id="ARBA00004141"/>
    </source>
</evidence>
<feature type="transmembrane region" description="Helical" evidence="3">
    <location>
        <begin position="461"/>
        <end position="481"/>
    </location>
</feature>
<keyword evidence="3" id="KW-0812">Transmembrane</keyword>
<dbReference type="PANTHER" id="PTHR42910:SF1">
    <property type="entry name" value="MAJOR FACILITATOR SUPERFAMILY (MFS) PROFILE DOMAIN-CONTAINING PROTEIN"/>
    <property type="match status" value="1"/>
</dbReference>
<dbReference type="InterPro" id="IPR036259">
    <property type="entry name" value="MFS_trans_sf"/>
</dbReference>
<dbReference type="Gene3D" id="1.20.1250.20">
    <property type="entry name" value="MFS general substrate transporter like domains"/>
    <property type="match status" value="1"/>
</dbReference>
<organism evidence="5 6">
    <name type="scientific">Staphylotrichum tortipilum</name>
    <dbReference type="NCBI Taxonomy" id="2831512"/>
    <lineage>
        <taxon>Eukaryota</taxon>
        <taxon>Fungi</taxon>
        <taxon>Dikarya</taxon>
        <taxon>Ascomycota</taxon>
        <taxon>Pezizomycotina</taxon>
        <taxon>Sordariomycetes</taxon>
        <taxon>Sordariomycetidae</taxon>
        <taxon>Sordariales</taxon>
        <taxon>Chaetomiaceae</taxon>
        <taxon>Staphylotrichum</taxon>
    </lineage>
</organism>
<dbReference type="Pfam" id="PF07690">
    <property type="entry name" value="MFS_1"/>
    <property type="match status" value="1"/>
</dbReference>
<feature type="domain" description="Major facilitator superfamily (MFS) profile" evidence="4">
    <location>
        <begin position="102"/>
        <end position="535"/>
    </location>
</feature>
<dbReference type="PANTHER" id="PTHR42910">
    <property type="entry name" value="TRANSPORTER SCO4007-RELATED"/>
    <property type="match status" value="1"/>
</dbReference>
<evidence type="ECO:0000259" key="4">
    <source>
        <dbReference type="PROSITE" id="PS50850"/>
    </source>
</evidence>
<keyword evidence="3" id="KW-1133">Transmembrane helix</keyword>
<dbReference type="Proteomes" id="UP001303889">
    <property type="component" value="Unassembled WGS sequence"/>
</dbReference>
<feature type="transmembrane region" description="Helical" evidence="3">
    <location>
        <begin position="229"/>
        <end position="253"/>
    </location>
</feature>
<accession>A0AAN6RNH3</accession>
<dbReference type="GO" id="GO:0022857">
    <property type="term" value="F:transmembrane transporter activity"/>
    <property type="evidence" value="ECO:0007669"/>
    <property type="project" value="InterPro"/>
</dbReference>
<feature type="compositionally biased region" description="Basic and acidic residues" evidence="2">
    <location>
        <begin position="507"/>
        <end position="519"/>
    </location>
</feature>
<evidence type="ECO:0000313" key="6">
    <source>
        <dbReference type="Proteomes" id="UP001303889"/>
    </source>
</evidence>
<feature type="compositionally biased region" description="Basic and acidic residues" evidence="2">
    <location>
        <begin position="22"/>
        <end position="35"/>
    </location>
</feature>
<name>A0AAN6RNH3_9PEZI</name>
<dbReference type="CDD" id="cd17324">
    <property type="entry name" value="MFS_NepI_like"/>
    <property type="match status" value="1"/>
</dbReference>
<evidence type="ECO:0000256" key="2">
    <source>
        <dbReference type="SAM" id="MobiDB-lite"/>
    </source>
</evidence>
<feature type="compositionally biased region" description="Basic and acidic residues" evidence="2">
    <location>
        <begin position="526"/>
        <end position="535"/>
    </location>
</feature>
<feature type="transmembrane region" description="Helical" evidence="3">
    <location>
        <begin position="372"/>
        <end position="391"/>
    </location>
</feature>